<dbReference type="OrthoDB" id="1663137at2759"/>
<comment type="similarity">
    <text evidence="2">Belongs to the NADH:flavin oxidoreductase/NADH oxidase family.</text>
</comment>
<dbReference type="GO" id="GO:0010181">
    <property type="term" value="F:FMN binding"/>
    <property type="evidence" value="ECO:0007669"/>
    <property type="project" value="InterPro"/>
</dbReference>
<organism evidence="5">
    <name type="scientific">Aphanomyces stellatus</name>
    <dbReference type="NCBI Taxonomy" id="120398"/>
    <lineage>
        <taxon>Eukaryota</taxon>
        <taxon>Sar</taxon>
        <taxon>Stramenopiles</taxon>
        <taxon>Oomycota</taxon>
        <taxon>Saprolegniomycetes</taxon>
        <taxon>Saprolegniales</taxon>
        <taxon>Verrucalvaceae</taxon>
        <taxon>Aphanomyces</taxon>
    </lineage>
</organism>
<dbReference type="Gene3D" id="3.20.20.70">
    <property type="entry name" value="Aldolase class I"/>
    <property type="match status" value="2"/>
</dbReference>
<feature type="domain" description="NADH:flavin oxidoreductase/NADH oxidase N-terminal" evidence="4">
    <location>
        <begin position="6"/>
        <end position="335"/>
    </location>
</feature>
<dbReference type="InterPro" id="IPR001155">
    <property type="entry name" value="OxRdtase_FMN_N"/>
</dbReference>
<dbReference type="GO" id="GO:0005829">
    <property type="term" value="C:cytosol"/>
    <property type="evidence" value="ECO:0007669"/>
    <property type="project" value="UniProtKB-ARBA"/>
</dbReference>
<comment type="cofactor">
    <cofactor evidence="1">
        <name>FMN</name>
        <dbReference type="ChEBI" id="CHEBI:58210"/>
    </cofactor>
</comment>
<reference evidence="5" key="1">
    <citation type="submission" date="2019-06" db="EMBL/GenBank/DDBJ databases">
        <title>Genomics analysis of Aphanomyces spp. identifies a new class of oomycete effector associated with host adaptation.</title>
        <authorList>
            <person name="Gaulin E."/>
        </authorList>
    </citation>
    <scope>NUCLEOTIDE SEQUENCE</scope>
    <source>
        <strain evidence="5">CBS 578.67</strain>
    </source>
</reference>
<comment type="caution">
    <text evidence="5">The sequence shown here is derived from an EMBL/GenBank/DDBJ whole genome shotgun (WGS) entry which is preliminary data.</text>
</comment>
<dbReference type="EMBL" id="VJMH01001271">
    <property type="protein sequence ID" value="KAF0712453.1"/>
    <property type="molecule type" value="Genomic_DNA"/>
</dbReference>
<gene>
    <name evidence="5" type="ORF">As57867_004815</name>
</gene>
<proteinExistence type="inferred from homology"/>
<evidence type="ECO:0000259" key="4">
    <source>
        <dbReference type="Pfam" id="PF00724"/>
    </source>
</evidence>
<dbReference type="PANTHER" id="PTHR22893">
    <property type="entry name" value="NADH OXIDOREDUCTASE-RELATED"/>
    <property type="match status" value="1"/>
</dbReference>
<dbReference type="CDD" id="cd02933">
    <property type="entry name" value="OYE_like_FMN"/>
    <property type="match status" value="2"/>
</dbReference>
<evidence type="ECO:0000313" key="5">
    <source>
        <dbReference type="EMBL" id="KAF0712453.1"/>
    </source>
</evidence>
<evidence type="ECO:0000256" key="3">
    <source>
        <dbReference type="ARBA" id="ARBA00023002"/>
    </source>
</evidence>
<accession>A0A6A4ZLD3</accession>
<sequence length="630" mass="68086">MSSTTLFSPVQVGATALANRILMAPLTRTRAGYEHIPNDLMLEYYTQRASAGLIITECSLIAPNTSAFGAEPGLYTDEQLKAWKKITDAVHAKGGKIAVQIWHGGRAVHPDHNGGHENVAPSAIVIDGEVHTAKGKVPNVVPRALREDEIPAIVKQFATAAKNSIDVAGFDAVEIHAANGYLIDQFLRESANTRTDKYGGSLENRSRFLVEVIEAVTAAVGSDKVGIRFSPLNSYNSMKTADPLGLSEHVAKISQKYNLAYVHVMRADFFQAQTGDIVPIFRKHFKNTLIANMGYTKHEANAAIAYGLVDAVAFGTGFLANPDLPARFAKNAELNAPDAATFYVGGAKGYTDYPALPSSDLFTPLQVANLKLDNRILMAPLTRTRAGYEHIPNDLMLEYYTQRASAGLIITECSLIAPNTSAFGAEPGLYTDEQLKAWKKITDAVHAKGGKIAVQIWHGGRAVHPDHNGGHENVAPSAIVIDGEVHTAKGKVPNVVPRALREDEIPAIVKQFATAAKNSIDVAGFDAVEIHAANGYLIDQFLRESANTRTDKYGGSLENRSRFLVEVIEAVTAAVGSDKVGIRFSPLNSYNSMKTADPLGLSEHVAKISQKYNLAYVHVMRADFFQAQTG</sequence>
<feature type="domain" description="NADH:flavin oxidoreductase/NADH oxidase N-terminal" evidence="4">
    <location>
        <begin position="360"/>
        <end position="620"/>
    </location>
</feature>
<dbReference type="InterPro" id="IPR045247">
    <property type="entry name" value="Oye-like"/>
</dbReference>
<keyword evidence="3" id="KW-0560">Oxidoreductase</keyword>
<name>A0A6A4ZLD3_9STRA</name>
<dbReference type="PANTHER" id="PTHR22893:SF91">
    <property type="entry name" value="NADPH DEHYDROGENASE 2-RELATED"/>
    <property type="match status" value="1"/>
</dbReference>
<dbReference type="GO" id="GO:0016628">
    <property type="term" value="F:oxidoreductase activity, acting on the CH-CH group of donors, NAD or NADP as acceptor"/>
    <property type="evidence" value="ECO:0007669"/>
    <property type="project" value="UniProtKB-ARBA"/>
</dbReference>
<evidence type="ECO:0000256" key="1">
    <source>
        <dbReference type="ARBA" id="ARBA00001917"/>
    </source>
</evidence>
<dbReference type="AlphaFoldDB" id="A0A6A4ZLD3"/>
<dbReference type="SUPFAM" id="SSF51395">
    <property type="entry name" value="FMN-linked oxidoreductases"/>
    <property type="match status" value="2"/>
</dbReference>
<dbReference type="FunFam" id="3.20.20.70:FF:000059">
    <property type="entry name" value="N-ethylmaleimide reductase, FMN-linked"/>
    <property type="match status" value="1"/>
</dbReference>
<dbReference type="InterPro" id="IPR013785">
    <property type="entry name" value="Aldolase_TIM"/>
</dbReference>
<evidence type="ECO:0000256" key="2">
    <source>
        <dbReference type="ARBA" id="ARBA00005979"/>
    </source>
</evidence>
<protein>
    <recommendedName>
        <fullName evidence="4">NADH:flavin oxidoreductase/NADH oxidase N-terminal domain-containing protein</fullName>
    </recommendedName>
</protein>
<feature type="non-terminal residue" evidence="5">
    <location>
        <position position="630"/>
    </location>
</feature>
<dbReference type="Pfam" id="PF00724">
    <property type="entry name" value="Oxidored_FMN"/>
    <property type="match status" value="2"/>
</dbReference>